<organism evidence="2 3">
    <name type="scientific">Catenovulum sediminis</name>
    <dbReference type="NCBI Taxonomy" id="1740262"/>
    <lineage>
        <taxon>Bacteria</taxon>
        <taxon>Pseudomonadati</taxon>
        <taxon>Pseudomonadota</taxon>
        <taxon>Gammaproteobacteria</taxon>
        <taxon>Alteromonadales</taxon>
        <taxon>Alteromonadaceae</taxon>
        <taxon>Catenovulum</taxon>
    </lineage>
</organism>
<dbReference type="Pfam" id="PF07963">
    <property type="entry name" value="N_methyl"/>
    <property type="match status" value="1"/>
</dbReference>
<dbReference type="EMBL" id="JBELOE010000062">
    <property type="protein sequence ID" value="MER2490639.1"/>
    <property type="molecule type" value="Genomic_DNA"/>
</dbReference>
<protein>
    <submittedName>
        <fullName evidence="2">Prepilin-type N-terminal cleavage/methylation domain-containing protein</fullName>
    </submittedName>
</protein>
<keyword evidence="1" id="KW-1133">Transmembrane helix</keyword>
<reference evidence="2 3" key="1">
    <citation type="submission" date="2024-06" db="EMBL/GenBank/DDBJ databases">
        <authorList>
            <person name="Chen R.Y."/>
        </authorList>
    </citation>
    <scope>NUCLEOTIDE SEQUENCE [LARGE SCALE GENOMIC DNA]</scope>
    <source>
        <strain evidence="2 3">D2</strain>
    </source>
</reference>
<name>A0ABV1RCI4_9ALTE</name>
<proteinExistence type="predicted"/>
<keyword evidence="1" id="KW-0472">Membrane</keyword>
<dbReference type="Proteomes" id="UP001467690">
    <property type="component" value="Unassembled WGS sequence"/>
</dbReference>
<keyword evidence="3" id="KW-1185">Reference proteome</keyword>
<comment type="caution">
    <text evidence="2">The sequence shown here is derived from an EMBL/GenBank/DDBJ whole genome shotgun (WGS) entry which is preliminary data.</text>
</comment>
<dbReference type="RefSeq" id="WP_143870963.1">
    <property type="nucleotide sequence ID" value="NZ_CP041660.1"/>
</dbReference>
<keyword evidence="1" id="KW-0812">Transmembrane</keyword>
<gene>
    <name evidence="2" type="ORF">ABS311_01905</name>
</gene>
<feature type="transmembrane region" description="Helical" evidence="1">
    <location>
        <begin position="7"/>
        <end position="27"/>
    </location>
</feature>
<evidence type="ECO:0000313" key="2">
    <source>
        <dbReference type="EMBL" id="MER2490639.1"/>
    </source>
</evidence>
<accession>A0ABV1RCI4</accession>
<dbReference type="InterPro" id="IPR012902">
    <property type="entry name" value="N_methyl_site"/>
</dbReference>
<dbReference type="NCBIfam" id="TIGR02532">
    <property type="entry name" value="IV_pilin_GFxxxE"/>
    <property type="match status" value="1"/>
</dbReference>
<evidence type="ECO:0000256" key="1">
    <source>
        <dbReference type="SAM" id="Phobius"/>
    </source>
</evidence>
<evidence type="ECO:0000313" key="3">
    <source>
        <dbReference type="Proteomes" id="UP001467690"/>
    </source>
</evidence>
<sequence>MRCLVKGFTLIEMVIGILVISITMVYFTTMLNNSTKFVADPWHQIRAAELGSALLNEIISKSFDENSDRSGGAIRCSSVDTGAVNCTTPANLGADTNEDSRDDYDDVDDYHNLNSTGNDIIELSLPNNNNLANNYAQYQLSVSVFYDANLDGVNDNAIGTHKLIQITVTDPAGNQNAFSAYRSNY</sequence>